<accession>A0A9R0IY32</accession>
<gene>
    <name evidence="2" type="primary">LOC110795677</name>
</gene>
<reference evidence="2" key="2">
    <citation type="submission" date="2025-08" db="UniProtKB">
        <authorList>
            <consortium name="RefSeq"/>
        </authorList>
    </citation>
    <scope>IDENTIFICATION</scope>
    <source>
        <tissue evidence="2">Leaf</tissue>
    </source>
</reference>
<dbReference type="GeneID" id="110795677"/>
<evidence type="ECO:0000313" key="1">
    <source>
        <dbReference type="Proteomes" id="UP000813463"/>
    </source>
</evidence>
<reference evidence="1" key="1">
    <citation type="journal article" date="2021" name="Nat. Commun.">
        <title>Genomic analyses provide insights into spinach domestication and the genetic basis of agronomic traits.</title>
        <authorList>
            <person name="Cai X."/>
            <person name="Sun X."/>
            <person name="Xu C."/>
            <person name="Sun H."/>
            <person name="Wang X."/>
            <person name="Ge C."/>
            <person name="Zhang Z."/>
            <person name="Wang Q."/>
            <person name="Fei Z."/>
            <person name="Jiao C."/>
            <person name="Wang Q."/>
        </authorList>
    </citation>
    <scope>NUCLEOTIDE SEQUENCE [LARGE SCALE GENOMIC DNA]</scope>
    <source>
        <strain evidence="1">cv. Varoflay</strain>
    </source>
</reference>
<dbReference type="RefSeq" id="XP_021856384.1">
    <property type="nucleotide sequence ID" value="XM_022000692.2"/>
</dbReference>
<organism evidence="1 2">
    <name type="scientific">Spinacia oleracea</name>
    <name type="common">Spinach</name>
    <dbReference type="NCBI Taxonomy" id="3562"/>
    <lineage>
        <taxon>Eukaryota</taxon>
        <taxon>Viridiplantae</taxon>
        <taxon>Streptophyta</taxon>
        <taxon>Embryophyta</taxon>
        <taxon>Tracheophyta</taxon>
        <taxon>Spermatophyta</taxon>
        <taxon>Magnoliopsida</taxon>
        <taxon>eudicotyledons</taxon>
        <taxon>Gunneridae</taxon>
        <taxon>Pentapetalae</taxon>
        <taxon>Caryophyllales</taxon>
        <taxon>Chenopodiaceae</taxon>
        <taxon>Chenopodioideae</taxon>
        <taxon>Anserineae</taxon>
        <taxon>Spinacia</taxon>
    </lineage>
</organism>
<name>A0A9R0IY32_SPIOL</name>
<evidence type="ECO:0000313" key="2">
    <source>
        <dbReference type="RefSeq" id="XP_021856384.1"/>
    </source>
</evidence>
<proteinExistence type="predicted"/>
<dbReference type="AlphaFoldDB" id="A0A9R0IY32"/>
<sequence length="135" mass="14586">MSESSLPSLAHIHANTLHHESSPSFLLLVSPRHRAASRLPLAGDADSAAEDVRCCCVDSAAAPLVSHSSRPSFVMPPPMVAAKPPSSRPHLQLVMLVLSTYCSRLFKDFCLDADTTLATLRLTMTLLLFCFVSLL</sequence>
<dbReference type="Proteomes" id="UP000813463">
    <property type="component" value="Chromosome 6"/>
</dbReference>
<keyword evidence="1" id="KW-1185">Reference proteome</keyword>
<dbReference type="KEGG" id="soe:110795677"/>
<protein>
    <submittedName>
        <fullName evidence="2">Uncharacterized protein</fullName>
    </submittedName>
</protein>